<proteinExistence type="predicted"/>
<dbReference type="InterPro" id="IPR003495">
    <property type="entry name" value="CobW/HypB/UreG_nucleotide-bd"/>
</dbReference>
<evidence type="ECO:0000313" key="3">
    <source>
        <dbReference type="Proteomes" id="UP000008743"/>
    </source>
</evidence>
<dbReference type="Gene3D" id="3.40.50.300">
    <property type="entry name" value="P-loop containing nucleotide triphosphate hydrolases"/>
    <property type="match status" value="1"/>
</dbReference>
<accession>A0A0D2X1R3</accession>
<dbReference type="Pfam" id="PF02492">
    <property type="entry name" value="cobW"/>
    <property type="match status" value="1"/>
</dbReference>
<dbReference type="InterPro" id="IPR051316">
    <property type="entry name" value="Zinc-reg_GTPase_activator"/>
</dbReference>
<evidence type="ECO:0000259" key="1">
    <source>
        <dbReference type="Pfam" id="PF02492"/>
    </source>
</evidence>
<sequence>MSGFLGAGKTTIILNLIKSLQAQNNTTTTTTTTTATPAAAAVADEPYRVALLKNEFGDVEIDSQLARETNITVSEMLNGCVCCVLVGQMQNALVEMREKFNPHRIIVETSGSAFPAPIAWQIRDMEPLGFALDAIVTVVDALNFQGYADTSFTAKLQAQYTDLIVLNKAELVSERALDLLVDRVCELNPDTPRVIARNGHVSPELMFGLDSKAATGARTVEDAHHSDHHHQEREVDIITVIRPRDSPPISHTPASLATALASLPKDDIYRIKGMLLLTTGSALDGDSNLAWHLVNHAFGRSTIQPLHQYSSENSVRLTVMGVGLSVHCACTVRKSKLHWE</sequence>
<dbReference type="AlphaFoldDB" id="A0A0D2X1R3"/>
<dbReference type="STRING" id="595528.A0A0D2X1R3"/>
<dbReference type="OMA" id="SGPRYNL"/>
<dbReference type="InParanoid" id="A0A0D2X1R3"/>
<dbReference type="InterPro" id="IPR027417">
    <property type="entry name" value="P-loop_NTPase"/>
</dbReference>
<protein>
    <recommendedName>
        <fullName evidence="1">CobW/HypB/UreG nucleotide-binding domain-containing protein</fullName>
    </recommendedName>
</protein>
<evidence type="ECO:0000313" key="2">
    <source>
        <dbReference type="EMBL" id="KJE91259.1"/>
    </source>
</evidence>
<dbReference type="eggNOG" id="KOG2743">
    <property type="taxonomic scope" value="Eukaryota"/>
</dbReference>
<dbReference type="EMBL" id="KE346362">
    <property type="protein sequence ID" value="KJE91259.1"/>
    <property type="molecule type" value="Genomic_DNA"/>
</dbReference>
<dbReference type="PANTHER" id="PTHR13748:SF62">
    <property type="entry name" value="COBW DOMAIN-CONTAINING PROTEIN"/>
    <property type="match status" value="1"/>
</dbReference>
<dbReference type="PANTHER" id="PTHR13748">
    <property type="entry name" value="COBW-RELATED"/>
    <property type="match status" value="1"/>
</dbReference>
<dbReference type="Proteomes" id="UP000008743">
    <property type="component" value="Unassembled WGS sequence"/>
</dbReference>
<dbReference type="OrthoDB" id="272672at2759"/>
<dbReference type="CDD" id="cd03112">
    <property type="entry name" value="CobW-like"/>
    <property type="match status" value="1"/>
</dbReference>
<organism evidence="2 3">
    <name type="scientific">Capsaspora owczarzaki (strain ATCC 30864)</name>
    <dbReference type="NCBI Taxonomy" id="595528"/>
    <lineage>
        <taxon>Eukaryota</taxon>
        <taxon>Filasterea</taxon>
        <taxon>Capsaspora</taxon>
    </lineage>
</organism>
<dbReference type="SUPFAM" id="SSF52540">
    <property type="entry name" value="P-loop containing nucleoside triphosphate hydrolases"/>
    <property type="match status" value="1"/>
</dbReference>
<keyword evidence="3" id="KW-1185">Reference proteome</keyword>
<feature type="domain" description="CobW/HypB/UreG nucleotide-binding" evidence="1">
    <location>
        <begin position="2"/>
        <end position="192"/>
    </location>
</feature>
<name>A0A0D2X1R3_CAPO3</name>
<reference evidence="3" key="1">
    <citation type="submission" date="2011-02" db="EMBL/GenBank/DDBJ databases">
        <title>The Genome Sequence of Capsaspora owczarzaki ATCC 30864.</title>
        <authorList>
            <person name="Russ C."/>
            <person name="Cuomo C."/>
            <person name="Burger G."/>
            <person name="Gray M.W."/>
            <person name="Holland P.W.H."/>
            <person name="King N."/>
            <person name="Lang F.B.F."/>
            <person name="Roger A.J."/>
            <person name="Ruiz-Trillo I."/>
            <person name="Young S.K."/>
            <person name="Zeng Q."/>
            <person name="Gargeya S."/>
            <person name="Alvarado L."/>
            <person name="Berlin A."/>
            <person name="Chapman S.B."/>
            <person name="Chen Z."/>
            <person name="Freedman E."/>
            <person name="Gellesch M."/>
            <person name="Goldberg J."/>
            <person name="Griggs A."/>
            <person name="Gujja S."/>
            <person name="Heilman E."/>
            <person name="Heiman D."/>
            <person name="Howarth C."/>
            <person name="Mehta T."/>
            <person name="Neiman D."/>
            <person name="Pearson M."/>
            <person name="Roberts A."/>
            <person name="Saif S."/>
            <person name="Shea T."/>
            <person name="Shenoy N."/>
            <person name="Sisk P."/>
            <person name="Stolte C."/>
            <person name="Sykes S."/>
            <person name="White J."/>
            <person name="Yandava C."/>
            <person name="Haas B."/>
            <person name="Nusbaum C."/>
            <person name="Birren B."/>
        </authorList>
    </citation>
    <scope>NUCLEOTIDE SEQUENCE</scope>
    <source>
        <strain evidence="3">ATCC 30864</strain>
    </source>
</reference>
<dbReference type="PhylomeDB" id="A0A0D2X1R3"/>
<dbReference type="GO" id="GO:0005737">
    <property type="term" value="C:cytoplasm"/>
    <property type="evidence" value="ECO:0007669"/>
    <property type="project" value="TreeGrafter"/>
</dbReference>
<gene>
    <name evidence="2" type="ORF">CAOG_008603</name>
</gene>